<protein>
    <submittedName>
        <fullName evidence="1">Uncharacterized protein</fullName>
    </submittedName>
</protein>
<comment type="caution">
    <text evidence="1">The sequence shown here is derived from an EMBL/GenBank/DDBJ whole genome shotgun (WGS) entry which is preliminary data.</text>
</comment>
<dbReference type="Proteomes" id="UP000663873">
    <property type="component" value="Unassembled WGS sequence"/>
</dbReference>
<feature type="non-terminal residue" evidence="1">
    <location>
        <position position="1"/>
    </location>
</feature>
<accession>A0A821WAD2</accession>
<proteinExistence type="predicted"/>
<organism evidence="1 2">
    <name type="scientific">Rotaria socialis</name>
    <dbReference type="NCBI Taxonomy" id="392032"/>
    <lineage>
        <taxon>Eukaryota</taxon>
        <taxon>Metazoa</taxon>
        <taxon>Spiralia</taxon>
        <taxon>Gnathifera</taxon>
        <taxon>Rotifera</taxon>
        <taxon>Eurotatoria</taxon>
        <taxon>Bdelloidea</taxon>
        <taxon>Philodinida</taxon>
        <taxon>Philodinidae</taxon>
        <taxon>Rotaria</taxon>
    </lineage>
</organism>
<gene>
    <name evidence="1" type="ORF">UJA718_LOCUS46455</name>
</gene>
<keyword evidence="2" id="KW-1185">Reference proteome</keyword>
<dbReference type="InterPro" id="IPR027417">
    <property type="entry name" value="P-loop_NTPase"/>
</dbReference>
<reference evidence="1" key="1">
    <citation type="submission" date="2021-02" db="EMBL/GenBank/DDBJ databases">
        <authorList>
            <person name="Nowell W R."/>
        </authorList>
    </citation>
    <scope>NUCLEOTIDE SEQUENCE</scope>
</reference>
<dbReference type="Gene3D" id="3.40.50.300">
    <property type="entry name" value="P-loop containing nucleotide triphosphate hydrolases"/>
    <property type="match status" value="1"/>
</dbReference>
<feature type="non-terminal residue" evidence="1">
    <location>
        <position position="62"/>
    </location>
</feature>
<evidence type="ECO:0000313" key="2">
    <source>
        <dbReference type="Proteomes" id="UP000663873"/>
    </source>
</evidence>
<dbReference type="EMBL" id="CAJOBP010083148">
    <property type="protein sequence ID" value="CAF4921662.1"/>
    <property type="molecule type" value="Genomic_DNA"/>
</dbReference>
<sequence length="62" mass="6987">MKFHTVETIESCLHEVVLPPNCDFEPLKAPVGPPAKEYKFTLDPFQREAISCLQNNQSVLVS</sequence>
<dbReference type="AlphaFoldDB" id="A0A821WAD2"/>
<evidence type="ECO:0000313" key="1">
    <source>
        <dbReference type="EMBL" id="CAF4921662.1"/>
    </source>
</evidence>
<name>A0A821WAD2_9BILA</name>